<proteinExistence type="predicted"/>
<dbReference type="InterPro" id="IPR032179">
    <property type="entry name" value="Cry22Aa_Ig-like"/>
</dbReference>
<dbReference type="Proteomes" id="UP000644147">
    <property type="component" value="Unassembled WGS sequence"/>
</dbReference>
<dbReference type="EMBL" id="JAEHFX010000001">
    <property type="protein sequence ID" value="MBK0401990.1"/>
    <property type="molecule type" value="Genomic_DNA"/>
</dbReference>
<dbReference type="Gene3D" id="2.60.40.10">
    <property type="entry name" value="Immunoglobulins"/>
    <property type="match status" value="1"/>
</dbReference>
<organism evidence="2 3">
    <name type="scientific">Adhaeribacter terrigena</name>
    <dbReference type="NCBI Taxonomy" id="2793070"/>
    <lineage>
        <taxon>Bacteria</taxon>
        <taxon>Pseudomonadati</taxon>
        <taxon>Bacteroidota</taxon>
        <taxon>Cytophagia</taxon>
        <taxon>Cytophagales</taxon>
        <taxon>Hymenobacteraceae</taxon>
        <taxon>Adhaeribacter</taxon>
    </lineage>
</organism>
<name>A0ABS1C0E0_9BACT</name>
<evidence type="ECO:0000313" key="3">
    <source>
        <dbReference type="Proteomes" id="UP000644147"/>
    </source>
</evidence>
<dbReference type="PROSITE" id="PS51257">
    <property type="entry name" value="PROKAR_LIPOPROTEIN"/>
    <property type="match status" value="1"/>
</dbReference>
<accession>A0ABS1C0E0</accession>
<comment type="caution">
    <text evidence="2">The sequence shown here is derived from an EMBL/GenBank/DDBJ whole genome shotgun (WGS) entry which is preliminary data.</text>
</comment>
<dbReference type="Pfam" id="PF16403">
    <property type="entry name" value="Bact_surface_Ig-like"/>
    <property type="match status" value="1"/>
</dbReference>
<keyword evidence="3" id="KW-1185">Reference proteome</keyword>
<feature type="domain" description="Pesticidal crystal protein Cry22Aa Ig-like" evidence="1">
    <location>
        <begin position="41"/>
        <end position="108"/>
    </location>
</feature>
<protein>
    <submittedName>
        <fullName evidence="2">DUF5011 domain-containing protein</fullName>
    </submittedName>
</protein>
<evidence type="ECO:0000313" key="2">
    <source>
        <dbReference type="EMBL" id="MBK0401990.1"/>
    </source>
</evidence>
<gene>
    <name evidence="2" type="ORF">I5M27_03275</name>
</gene>
<dbReference type="InterPro" id="IPR013783">
    <property type="entry name" value="Ig-like_fold"/>
</dbReference>
<dbReference type="RefSeq" id="WP_200504587.1">
    <property type="nucleotide sequence ID" value="NZ_JAEHFX010000001.1"/>
</dbReference>
<sequence>MKKNSLKYFFLLFALPFLFSCERDLETEGISRITNYPVFDMPGEQFMSVPVGGTFNDPGVTATEGGASIPVTKTGDVVDTSTPGVYVMTYTATNKDGYSASTKRYVGVIAPDAAAADLSGNYKRNAGVFGVSKVTKVGVGLYTTDNVGGVAVGGPATSIFFYNPTGNRLVGPEQNNGTGVFAVTNATYSPAAGTTPASYTWTVINPGYGAAPRTFVKQ</sequence>
<reference evidence="2 3" key="1">
    <citation type="submission" date="2020-12" db="EMBL/GenBank/DDBJ databases">
        <title>Bacterial novel species Adhaeribacter sp. BT258 isolated from soil.</title>
        <authorList>
            <person name="Jung H.-Y."/>
        </authorList>
    </citation>
    <scope>NUCLEOTIDE SEQUENCE [LARGE SCALE GENOMIC DNA]</scope>
    <source>
        <strain evidence="2 3">BT258</strain>
    </source>
</reference>
<evidence type="ECO:0000259" key="1">
    <source>
        <dbReference type="Pfam" id="PF16403"/>
    </source>
</evidence>